<name>A0A5C4M5N9_9PSEU</name>
<dbReference type="InterPro" id="IPR036291">
    <property type="entry name" value="NAD(P)-bd_dom_sf"/>
</dbReference>
<dbReference type="SMART" id="SM00822">
    <property type="entry name" value="PKS_KR"/>
    <property type="match status" value="1"/>
</dbReference>
<dbReference type="PANTHER" id="PTHR43639">
    <property type="entry name" value="OXIDOREDUCTASE, SHORT-CHAIN DEHYDROGENASE/REDUCTASE FAMILY (AFU_ORTHOLOGUE AFUA_5G02870)"/>
    <property type="match status" value="1"/>
</dbReference>
<dbReference type="FunFam" id="3.40.50.720:FF:000084">
    <property type="entry name" value="Short-chain dehydrogenase reductase"/>
    <property type="match status" value="1"/>
</dbReference>
<proteinExistence type="inferred from homology"/>
<dbReference type="CDD" id="cd05359">
    <property type="entry name" value="ChcA_like_SDR_c"/>
    <property type="match status" value="1"/>
</dbReference>
<evidence type="ECO:0000313" key="4">
    <source>
        <dbReference type="EMBL" id="TNC25816.1"/>
    </source>
</evidence>
<dbReference type="InterPro" id="IPR057326">
    <property type="entry name" value="KR_dom"/>
</dbReference>
<comment type="similarity">
    <text evidence="1">Belongs to the short-chain dehydrogenases/reductases (SDR) family.</text>
</comment>
<accession>A0A5C4M5N9</accession>
<keyword evidence="2" id="KW-0560">Oxidoreductase</keyword>
<evidence type="ECO:0000313" key="5">
    <source>
        <dbReference type="Proteomes" id="UP000305546"/>
    </source>
</evidence>
<dbReference type="AlphaFoldDB" id="A0A5C4M5N9"/>
<dbReference type="PRINTS" id="PR00081">
    <property type="entry name" value="GDHRDH"/>
</dbReference>
<protein>
    <submittedName>
        <fullName evidence="4">SDR family oxidoreductase</fullName>
    </submittedName>
</protein>
<dbReference type="OrthoDB" id="9804774at2"/>
<dbReference type="InterPro" id="IPR002347">
    <property type="entry name" value="SDR_fam"/>
</dbReference>
<dbReference type="Gene3D" id="3.40.50.720">
    <property type="entry name" value="NAD(P)-binding Rossmann-like Domain"/>
    <property type="match status" value="1"/>
</dbReference>
<dbReference type="RefSeq" id="WP_139097201.1">
    <property type="nucleotide sequence ID" value="NZ_VDFW01000010.1"/>
</dbReference>
<dbReference type="SUPFAM" id="SSF51735">
    <property type="entry name" value="NAD(P)-binding Rossmann-fold domains"/>
    <property type="match status" value="1"/>
</dbReference>
<organism evidence="4 5">
    <name type="scientific">Amycolatopsis alkalitolerans</name>
    <dbReference type="NCBI Taxonomy" id="2547244"/>
    <lineage>
        <taxon>Bacteria</taxon>
        <taxon>Bacillati</taxon>
        <taxon>Actinomycetota</taxon>
        <taxon>Actinomycetes</taxon>
        <taxon>Pseudonocardiales</taxon>
        <taxon>Pseudonocardiaceae</taxon>
        <taxon>Amycolatopsis</taxon>
    </lineage>
</organism>
<dbReference type="EMBL" id="VDFW01000010">
    <property type="protein sequence ID" value="TNC25816.1"/>
    <property type="molecule type" value="Genomic_DNA"/>
</dbReference>
<keyword evidence="5" id="KW-1185">Reference proteome</keyword>
<dbReference type="Proteomes" id="UP000305546">
    <property type="component" value="Unassembled WGS sequence"/>
</dbReference>
<evidence type="ECO:0000256" key="1">
    <source>
        <dbReference type="ARBA" id="ARBA00006484"/>
    </source>
</evidence>
<dbReference type="PRINTS" id="PR00080">
    <property type="entry name" value="SDRFAMILY"/>
</dbReference>
<comment type="caution">
    <text evidence="4">The sequence shown here is derived from an EMBL/GenBank/DDBJ whole genome shotgun (WGS) entry which is preliminary data.</text>
</comment>
<evidence type="ECO:0000256" key="2">
    <source>
        <dbReference type="ARBA" id="ARBA00023002"/>
    </source>
</evidence>
<reference evidence="4 5" key="1">
    <citation type="submission" date="2019-06" db="EMBL/GenBank/DDBJ databases">
        <title>Amycolatopsis alkalitolerans sp. nov., isolated from Gastrodia elata Blume.</title>
        <authorList>
            <person name="Narsing Rao M.P."/>
            <person name="Li W.J."/>
        </authorList>
    </citation>
    <scope>NUCLEOTIDE SEQUENCE [LARGE SCALE GENOMIC DNA]</scope>
    <source>
        <strain evidence="4 5">SYSUP0005</strain>
    </source>
</reference>
<dbReference type="GO" id="GO:0016491">
    <property type="term" value="F:oxidoreductase activity"/>
    <property type="evidence" value="ECO:0007669"/>
    <property type="project" value="UniProtKB-KW"/>
</dbReference>
<dbReference type="Pfam" id="PF13561">
    <property type="entry name" value="adh_short_C2"/>
    <property type="match status" value="1"/>
</dbReference>
<sequence>MEQDLTGKIAVVTGGAHGVGRAVVDRLAARGAHVVINYLRADSAAQRTLRELTGRGQSAELVRCSIGRHDWVTRLFDGVGERHGRVDILVNNAASGAFRPIGELAEKDWGRAVDINLKGTLWCSRSAADLMPRGGAIVNLSSLGARLAPANYAAVGTTKAAIEALTRYLAAEYGPRGIRVNTASAGPLDGEALRLFAPATEARKAMLDATPLGRFGTESELAEVVLFLASPAASWVTGQVLVADGGLSLGTALFAGAAGD</sequence>
<feature type="domain" description="Ketoreductase" evidence="3">
    <location>
        <begin position="8"/>
        <end position="190"/>
    </location>
</feature>
<dbReference type="PANTHER" id="PTHR43639:SF1">
    <property type="entry name" value="SHORT-CHAIN DEHYDROGENASE_REDUCTASE FAMILY PROTEIN"/>
    <property type="match status" value="1"/>
</dbReference>
<gene>
    <name evidence="4" type="ORF">FG385_14340</name>
</gene>
<evidence type="ECO:0000259" key="3">
    <source>
        <dbReference type="SMART" id="SM00822"/>
    </source>
</evidence>